<evidence type="ECO:0000256" key="1">
    <source>
        <dbReference type="SAM" id="Phobius"/>
    </source>
</evidence>
<protein>
    <recommendedName>
        <fullName evidence="4">Holin</fullName>
    </recommendedName>
</protein>
<dbReference type="OrthoDB" id="1433389at2"/>
<feature type="transmembrane region" description="Helical" evidence="1">
    <location>
        <begin position="106"/>
        <end position="123"/>
    </location>
</feature>
<dbReference type="EMBL" id="CP040098">
    <property type="protein sequence ID" value="QCQ20813.1"/>
    <property type="molecule type" value="Genomic_DNA"/>
</dbReference>
<organism evidence="2 3">
    <name type="scientific">Desulfoglaeba alkanexedens ALDC</name>
    <dbReference type="NCBI Taxonomy" id="980445"/>
    <lineage>
        <taxon>Bacteria</taxon>
        <taxon>Pseudomonadati</taxon>
        <taxon>Thermodesulfobacteriota</taxon>
        <taxon>Syntrophobacteria</taxon>
        <taxon>Syntrophobacterales</taxon>
        <taxon>Syntrophobacteraceae</taxon>
        <taxon>Desulfoglaeba</taxon>
    </lineage>
</organism>
<evidence type="ECO:0008006" key="4">
    <source>
        <dbReference type="Google" id="ProtNLM"/>
    </source>
</evidence>
<reference evidence="2 3" key="2">
    <citation type="submission" date="2019-05" db="EMBL/GenBank/DDBJ databases">
        <authorList>
            <person name="Suflita J.M."/>
            <person name="Marks C.R."/>
        </authorList>
    </citation>
    <scope>NUCLEOTIDE SEQUENCE [LARGE SCALE GENOMIC DNA]</scope>
    <source>
        <strain evidence="2 3">ALDC</strain>
    </source>
</reference>
<dbReference type="RefSeq" id="WP_137422783.1">
    <property type="nucleotide sequence ID" value="NZ_CP040098.1"/>
</dbReference>
<keyword evidence="1" id="KW-0472">Membrane</keyword>
<dbReference type="AlphaFoldDB" id="A0A4P8KZV5"/>
<dbReference type="Pfam" id="PF11351">
    <property type="entry name" value="GTA_holin_3TM"/>
    <property type="match status" value="1"/>
</dbReference>
<keyword evidence="3" id="KW-1185">Reference proteome</keyword>
<proteinExistence type="predicted"/>
<reference evidence="2 3" key="1">
    <citation type="submission" date="2019-05" db="EMBL/GenBank/DDBJ databases">
        <title>The Complete Genome Sequence of the n-alkane-degrading Desulfoglaeba alkanexedens ALDC reveals multiple alkylsuccinate synthase gene clusters.</title>
        <authorList>
            <person name="Callaghan A.V."/>
            <person name="Davidova I.A."/>
            <person name="Duncan K.E."/>
            <person name="Morris B."/>
            <person name="McInerney M.J."/>
        </authorList>
    </citation>
    <scope>NUCLEOTIDE SEQUENCE [LARGE SCALE GENOMIC DNA]</scope>
    <source>
        <strain evidence="2 3">ALDC</strain>
    </source>
</reference>
<feature type="transmembrane region" description="Helical" evidence="1">
    <location>
        <begin position="66"/>
        <end position="86"/>
    </location>
</feature>
<accession>A0A4P8KZV5</accession>
<keyword evidence="1" id="KW-1133">Transmembrane helix</keyword>
<name>A0A4P8KZV5_9BACT</name>
<gene>
    <name evidence="2" type="ORF">FDQ92_00495</name>
</gene>
<dbReference type="Proteomes" id="UP000298602">
    <property type="component" value="Chromosome"/>
</dbReference>
<keyword evidence="1" id="KW-0812">Transmembrane</keyword>
<evidence type="ECO:0000313" key="3">
    <source>
        <dbReference type="Proteomes" id="UP000298602"/>
    </source>
</evidence>
<sequence>MNSFGIGSVIDGVGRIADDLITTDNERLEIALREKELDTQILSKVHETNIAEAQHRTLFVAGWRPFIGWVSGLALVYTFLIQPIFLWINSIYNLTPTPPPQLNDDMLFNIVLAMLGIAGLRTYEKQKGLTK</sequence>
<evidence type="ECO:0000313" key="2">
    <source>
        <dbReference type="EMBL" id="QCQ20813.1"/>
    </source>
</evidence>
<dbReference type="KEGG" id="dax:FDQ92_00495"/>
<dbReference type="InterPro" id="IPR021497">
    <property type="entry name" value="GTA_holin_3TM"/>
</dbReference>